<organism evidence="1">
    <name type="scientific">marine sediment metagenome</name>
    <dbReference type="NCBI Taxonomy" id="412755"/>
    <lineage>
        <taxon>unclassified sequences</taxon>
        <taxon>metagenomes</taxon>
        <taxon>ecological metagenomes</taxon>
    </lineage>
</organism>
<comment type="caution">
    <text evidence="1">The sequence shown here is derived from an EMBL/GenBank/DDBJ whole genome shotgun (WGS) entry which is preliminary data.</text>
</comment>
<sequence length="50" mass="6130">MKNSIKLEYYPKLDETVLQESIEIVHKNKEKWDIPFFFDTKSYLDLNHIK</sequence>
<reference evidence="1" key="1">
    <citation type="journal article" date="2014" name="Front. Microbiol.">
        <title>High frequency of phylogenetically diverse reductive dehalogenase-homologous genes in deep subseafloor sedimentary metagenomes.</title>
        <authorList>
            <person name="Kawai M."/>
            <person name="Futagami T."/>
            <person name="Toyoda A."/>
            <person name="Takaki Y."/>
            <person name="Nishi S."/>
            <person name="Hori S."/>
            <person name="Arai W."/>
            <person name="Tsubouchi T."/>
            <person name="Morono Y."/>
            <person name="Uchiyama I."/>
            <person name="Ito T."/>
            <person name="Fujiyama A."/>
            <person name="Inagaki F."/>
            <person name="Takami H."/>
        </authorList>
    </citation>
    <scope>NUCLEOTIDE SEQUENCE</scope>
    <source>
        <strain evidence="1">Expedition CK06-06</strain>
    </source>
</reference>
<feature type="non-terminal residue" evidence="1">
    <location>
        <position position="50"/>
    </location>
</feature>
<proteinExistence type="predicted"/>
<dbReference type="AlphaFoldDB" id="X1F287"/>
<name>X1F287_9ZZZZ</name>
<gene>
    <name evidence="1" type="ORF">S01H4_66760</name>
</gene>
<accession>X1F287</accession>
<evidence type="ECO:0000313" key="1">
    <source>
        <dbReference type="EMBL" id="GAH26690.1"/>
    </source>
</evidence>
<dbReference type="EMBL" id="BART01041528">
    <property type="protein sequence ID" value="GAH26690.1"/>
    <property type="molecule type" value="Genomic_DNA"/>
</dbReference>
<protein>
    <submittedName>
        <fullName evidence="1">Uncharacterized protein</fullName>
    </submittedName>
</protein>